<dbReference type="Proteomes" id="UP000017559">
    <property type="component" value="Unassembled WGS sequence"/>
</dbReference>
<evidence type="ECO:0000256" key="1">
    <source>
        <dbReference type="RuleBase" id="RU003690"/>
    </source>
</evidence>
<dbReference type="Gene3D" id="3.20.20.80">
    <property type="entry name" value="Glycosidases"/>
    <property type="match status" value="1"/>
</dbReference>
<organism evidence="3 4">
    <name type="scientific">Moniliophthora roreri (strain MCA 2997)</name>
    <name type="common">Cocoa frosty pod rot fungus</name>
    <name type="synonym">Crinipellis roreri</name>
    <dbReference type="NCBI Taxonomy" id="1381753"/>
    <lineage>
        <taxon>Eukaryota</taxon>
        <taxon>Fungi</taxon>
        <taxon>Dikarya</taxon>
        <taxon>Basidiomycota</taxon>
        <taxon>Agaricomycotina</taxon>
        <taxon>Agaricomycetes</taxon>
        <taxon>Agaricomycetidae</taxon>
        <taxon>Agaricales</taxon>
        <taxon>Marasmiineae</taxon>
        <taxon>Marasmiaceae</taxon>
        <taxon>Moniliophthora</taxon>
    </lineage>
</organism>
<feature type="chain" id="PRO_5004714075" evidence="2">
    <location>
        <begin position="25"/>
        <end position="580"/>
    </location>
</feature>
<proteinExistence type="inferred from homology"/>
<name>V2XS65_MONRO</name>
<dbReference type="GO" id="GO:0008422">
    <property type="term" value="F:beta-glucosidase activity"/>
    <property type="evidence" value="ECO:0007669"/>
    <property type="project" value="TreeGrafter"/>
</dbReference>
<reference evidence="3 4" key="1">
    <citation type="journal article" date="2014" name="BMC Genomics">
        <title>Genome and secretome analysis of the hemibiotrophic fungal pathogen, Moniliophthora roreri, which causes frosty pod rot disease of cacao: mechanisms of the biotrophic and necrotrophic phases.</title>
        <authorList>
            <person name="Meinhardt L.W."/>
            <person name="Costa G.G.L."/>
            <person name="Thomazella D.P.T."/>
            <person name="Teixeira P.J.P.L."/>
            <person name="Carazzolle M.F."/>
            <person name="Schuster S.C."/>
            <person name="Carlson J.E."/>
            <person name="Guiltinan M.J."/>
            <person name="Mieczkowski P."/>
            <person name="Farmer A."/>
            <person name="Ramaraj T."/>
            <person name="Crozier J."/>
            <person name="Davis R.E."/>
            <person name="Shao J."/>
            <person name="Melnick R.L."/>
            <person name="Pereira G.A.G."/>
            <person name="Bailey B.A."/>
        </authorList>
    </citation>
    <scope>NUCLEOTIDE SEQUENCE [LARGE SCALE GENOMIC DNA]</scope>
    <source>
        <strain evidence="3 4">MCA 2997</strain>
    </source>
</reference>
<dbReference type="Pfam" id="PF00232">
    <property type="entry name" value="Glyco_hydro_1"/>
    <property type="match status" value="1"/>
</dbReference>
<dbReference type="PANTHER" id="PTHR10353">
    <property type="entry name" value="GLYCOSYL HYDROLASE"/>
    <property type="match status" value="1"/>
</dbReference>
<dbReference type="HOGENOM" id="CLU_001859_1_3_1"/>
<sequence length="580" mass="64883">MQTQLPGFFPLLLCLSCALAGVSSDSPLPFTGTSFPAIGTIERNYSPENLDKLWDVVGTVTAPPFTTTPIPEVPVQLPSPPPPLYPSWFAPEPKGILPDLKFPKDFIFGVDTAAFQVEGAVKDEGKGPTMWDWATHQPGFVVDNTTGDITDLQYFLYKEDTARVAALGVNAHSFSISWARIFPFGTADSPVNQQGLAHYSDLIDYSLEFGVEPVVTLFHWDMPLALQAYYGGFTSGSIVADFVNYAKTVFRAYNGRVKTWYTFNEPRVFCGQIASFPFNVTFPAGVNNSNAPYHCSYNLLKAHAGAVKAFREMNITGEIAFKNDDYVGTPWRTNSTEDTEAVERHAAFQIGIFSDPVYRTGDWPKILTDTLPESYLPRFTEEEKQDIHGSADFFAIDSYRSQLIAAPDEGIEACVSDPANPLWPTCNVVKEFDSAGWAVGISSDPRTPWLQATPNALRAYLGELQRRWPTKKMYVAEFGFAEPFEGIREPQELYRVTEDVARTNYYMTYLGEILLAIHEDKLPIAGIFAWAMIDNMEWSSGDSYRPLYGFGIQYVNYTSLERTYKRSAFALAEFFSTHLQ</sequence>
<gene>
    <name evidence="3" type="ORF">Moror_12543</name>
</gene>
<comment type="caution">
    <text evidence="3">The sequence shown here is derived from an EMBL/GenBank/DDBJ whole genome shotgun (WGS) entry which is preliminary data.</text>
</comment>
<evidence type="ECO:0000313" key="3">
    <source>
        <dbReference type="EMBL" id="ESK95676.1"/>
    </source>
</evidence>
<keyword evidence="3" id="KW-0378">Hydrolase</keyword>
<accession>V2XS65</accession>
<dbReference type="PANTHER" id="PTHR10353:SF53">
    <property type="entry name" value="BETA-1,4-GLUCOSIDASE (EUROFUNG)"/>
    <property type="match status" value="1"/>
</dbReference>
<keyword evidence="2" id="KW-0732">Signal</keyword>
<dbReference type="PRINTS" id="PR00131">
    <property type="entry name" value="GLHYDRLASE1"/>
</dbReference>
<evidence type="ECO:0000256" key="2">
    <source>
        <dbReference type="SAM" id="SignalP"/>
    </source>
</evidence>
<dbReference type="KEGG" id="mrr:Moror_12543"/>
<dbReference type="AlphaFoldDB" id="V2XS65"/>
<evidence type="ECO:0000313" key="4">
    <source>
        <dbReference type="Proteomes" id="UP000017559"/>
    </source>
</evidence>
<feature type="signal peptide" evidence="2">
    <location>
        <begin position="1"/>
        <end position="24"/>
    </location>
</feature>
<keyword evidence="4" id="KW-1185">Reference proteome</keyword>
<dbReference type="OrthoDB" id="65569at2759"/>
<protein>
    <submittedName>
        <fullName evidence="3">Glycoside hydrolase family 1 protein</fullName>
    </submittedName>
</protein>
<dbReference type="EMBL" id="AWSO01000068">
    <property type="protein sequence ID" value="ESK95676.1"/>
    <property type="molecule type" value="Genomic_DNA"/>
</dbReference>
<comment type="similarity">
    <text evidence="1">Belongs to the glycosyl hydrolase 1 family.</text>
</comment>
<dbReference type="InterPro" id="IPR017853">
    <property type="entry name" value="GH"/>
</dbReference>
<dbReference type="SUPFAM" id="SSF51445">
    <property type="entry name" value="(Trans)glycosidases"/>
    <property type="match status" value="1"/>
</dbReference>
<dbReference type="InterPro" id="IPR001360">
    <property type="entry name" value="Glyco_hydro_1"/>
</dbReference>
<dbReference type="GO" id="GO:0005975">
    <property type="term" value="P:carbohydrate metabolic process"/>
    <property type="evidence" value="ECO:0007669"/>
    <property type="project" value="InterPro"/>
</dbReference>